<dbReference type="InterPro" id="IPR003761">
    <property type="entry name" value="Exonuc_VII_S"/>
</dbReference>
<dbReference type="HAMAP" id="MF_00337">
    <property type="entry name" value="Exonuc_7_S"/>
    <property type="match status" value="1"/>
</dbReference>
<keyword evidence="3" id="KW-0378">Hydrolase</keyword>
<dbReference type="Pfam" id="PF02609">
    <property type="entry name" value="Exonuc_VII_S"/>
    <property type="match status" value="1"/>
</dbReference>
<keyword evidence="2" id="KW-0540">Nuclease</keyword>
<reference evidence="5" key="1">
    <citation type="journal article" date="2014" name="Front. Microbiol.">
        <title>High frequency of phylogenetically diverse reductive dehalogenase-homologous genes in deep subseafloor sedimentary metagenomes.</title>
        <authorList>
            <person name="Kawai M."/>
            <person name="Futagami T."/>
            <person name="Toyoda A."/>
            <person name="Takaki Y."/>
            <person name="Nishi S."/>
            <person name="Hori S."/>
            <person name="Arai W."/>
            <person name="Tsubouchi T."/>
            <person name="Morono Y."/>
            <person name="Uchiyama I."/>
            <person name="Ito T."/>
            <person name="Fujiyama A."/>
            <person name="Inagaki F."/>
            <person name="Takami H."/>
        </authorList>
    </citation>
    <scope>NUCLEOTIDE SEQUENCE</scope>
    <source>
        <strain evidence="5">Expedition CK06-06</strain>
    </source>
</reference>
<dbReference type="Gene3D" id="1.10.287.1040">
    <property type="entry name" value="Exonuclease VII, small subunit"/>
    <property type="match status" value="1"/>
</dbReference>
<dbReference type="GO" id="GO:0009318">
    <property type="term" value="C:exodeoxyribonuclease VII complex"/>
    <property type="evidence" value="ECO:0007669"/>
    <property type="project" value="InterPro"/>
</dbReference>
<dbReference type="InterPro" id="IPR037004">
    <property type="entry name" value="Exonuc_VII_ssu_sf"/>
</dbReference>
<accession>X1BD71</accession>
<dbReference type="PANTHER" id="PTHR34137:SF1">
    <property type="entry name" value="EXODEOXYRIBONUCLEASE 7 SMALL SUBUNIT"/>
    <property type="match status" value="1"/>
</dbReference>
<keyword evidence="4" id="KW-0175">Coiled coil</keyword>
<comment type="caution">
    <text evidence="5">The sequence shown here is derived from an EMBL/GenBank/DDBJ whole genome shotgun (WGS) entry which is preliminary data.</text>
</comment>
<gene>
    <name evidence="5" type="ORF">S01H4_05234</name>
</gene>
<organism evidence="5">
    <name type="scientific">marine sediment metagenome</name>
    <dbReference type="NCBI Taxonomy" id="412755"/>
    <lineage>
        <taxon>unclassified sequences</taxon>
        <taxon>metagenomes</taxon>
        <taxon>ecological metagenomes</taxon>
    </lineage>
</organism>
<dbReference type="GO" id="GO:0006308">
    <property type="term" value="P:DNA catabolic process"/>
    <property type="evidence" value="ECO:0007669"/>
    <property type="project" value="InterPro"/>
</dbReference>
<dbReference type="EMBL" id="BART01001494">
    <property type="protein sequence ID" value="GAG69941.1"/>
    <property type="molecule type" value="Genomic_DNA"/>
</dbReference>
<evidence type="ECO:0000256" key="1">
    <source>
        <dbReference type="ARBA" id="ARBA00022490"/>
    </source>
</evidence>
<evidence type="ECO:0000313" key="5">
    <source>
        <dbReference type="EMBL" id="GAG69941.1"/>
    </source>
</evidence>
<dbReference type="NCBIfam" id="TIGR01280">
    <property type="entry name" value="xseB"/>
    <property type="match status" value="1"/>
</dbReference>
<dbReference type="SUPFAM" id="SSF116842">
    <property type="entry name" value="XseB-like"/>
    <property type="match status" value="1"/>
</dbReference>
<evidence type="ECO:0000256" key="2">
    <source>
        <dbReference type="ARBA" id="ARBA00022722"/>
    </source>
</evidence>
<keyword evidence="1" id="KW-0963">Cytoplasm</keyword>
<name>X1BD71_9ZZZZ</name>
<sequence>MKNKKKVEDIPFEEYLRKLEKIVQQLEEGELTLDESVKTYEEGMNISKICLEKLNKTKKKIEQLVIEGEEKYSTKPFSEKNGEDTVNDS</sequence>
<proteinExistence type="inferred from homology"/>
<dbReference type="GO" id="GO:0008855">
    <property type="term" value="F:exodeoxyribonuclease VII activity"/>
    <property type="evidence" value="ECO:0007669"/>
    <property type="project" value="InterPro"/>
</dbReference>
<dbReference type="PANTHER" id="PTHR34137">
    <property type="entry name" value="EXODEOXYRIBONUCLEASE 7 SMALL SUBUNIT"/>
    <property type="match status" value="1"/>
</dbReference>
<evidence type="ECO:0000256" key="3">
    <source>
        <dbReference type="ARBA" id="ARBA00022801"/>
    </source>
</evidence>
<protein>
    <submittedName>
        <fullName evidence="5">Uncharacterized protein</fullName>
    </submittedName>
</protein>
<dbReference type="GO" id="GO:0005829">
    <property type="term" value="C:cytosol"/>
    <property type="evidence" value="ECO:0007669"/>
    <property type="project" value="TreeGrafter"/>
</dbReference>
<dbReference type="AlphaFoldDB" id="X1BD71"/>
<feature type="coiled-coil region" evidence="4">
    <location>
        <begin position="12"/>
        <end position="71"/>
    </location>
</feature>
<evidence type="ECO:0000256" key="4">
    <source>
        <dbReference type="SAM" id="Coils"/>
    </source>
</evidence>